<dbReference type="PIRSF" id="PIRSF036421">
    <property type="entry name" value="Tricorn_protease"/>
    <property type="match status" value="1"/>
</dbReference>
<dbReference type="Proteomes" id="UP000653343">
    <property type="component" value="Unassembled WGS sequence"/>
</dbReference>
<feature type="region of interest" description="Disordered" evidence="8">
    <location>
        <begin position="545"/>
        <end position="610"/>
    </location>
</feature>
<dbReference type="InterPro" id="IPR001478">
    <property type="entry name" value="PDZ"/>
</dbReference>
<dbReference type="InterPro" id="IPR005151">
    <property type="entry name" value="Tail-specific_protease"/>
</dbReference>
<dbReference type="Pfam" id="PF03572">
    <property type="entry name" value="Peptidase_S41"/>
    <property type="match status" value="1"/>
</dbReference>
<comment type="function">
    <text evidence="7">Degrades oligopeptides.</text>
</comment>
<dbReference type="SUPFAM" id="SSF50156">
    <property type="entry name" value="PDZ domain-like"/>
    <property type="match status" value="1"/>
</dbReference>
<dbReference type="CDD" id="cd07562">
    <property type="entry name" value="Peptidase_S41_TRI"/>
    <property type="match status" value="1"/>
</dbReference>
<dbReference type="Gene3D" id="2.120.10.60">
    <property type="entry name" value="Tricorn protease N-terminal domain"/>
    <property type="match status" value="1"/>
</dbReference>
<dbReference type="Gene3D" id="3.90.226.10">
    <property type="entry name" value="2-enoyl-CoA Hydratase, Chain A, domain 1"/>
    <property type="match status" value="1"/>
</dbReference>
<name>A0ABQ2Y448_9BURK</name>
<evidence type="ECO:0000256" key="8">
    <source>
        <dbReference type="SAM" id="MobiDB-lite"/>
    </source>
</evidence>
<organism evidence="11 12">
    <name type="scientific">Undibacterium squillarum</name>
    <dbReference type="NCBI Taxonomy" id="1131567"/>
    <lineage>
        <taxon>Bacteria</taxon>
        <taxon>Pseudomonadati</taxon>
        <taxon>Pseudomonadota</taxon>
        <taxon>Betaproteobacteria</taxon>
        <taxon>Burkholderiales</taxon>
        <taxon>Oxalobacteraceae</taxon>
        <taxon>Undibacterium</taxon>
    </lineage>
</organism>
<comment type="subcellular location">
    <subcellularLocation>
        <location evidence="1 7">Cytoplasm</location>
    </subcellularLocation>
</comment>
<dbReference type="Pfam" id="PF26550">
    <property type="entry name" value="Tricorn_2nd"/>
    <property type="match status" value="1"/>
</dbReference>
<evidence type="ECO:0000256" key="5">
    <source>
        <dbReference type="ARBA" id="ARBA00022801"/>
    </source>
</evidence>
<dbReference type="InterPro" id="IPR029414">
    <property type="entry name" value="Tricorn_PDZ"/>
</dbReference>
<dbReference type="SUPFAM" id="SSF69304">
    <property type="entry name" value="Tricorn protease N-terminal domain"/>
    <property type="match status" value="1"/>
</dbReference>
<gene>
    <name evidence="11" type="ORF">GCM10010946_32880</name>
</gene>
<keyword evidence="4 7" id="KW-0645">Protease</keyword>
<comment type="similarity">
    <text evidence="2 7">Belongs to the peptidase S41B family.</text>
</comment>
<evidence type="ECO:0000256" key="4">
    <source>
        <dbReference type="ARBA" id="ARBA00022670"/>
    </source>
</evidence>
<evidence type="ECO:0000256" key="2">
    <source>
        <dbReference type="ARBA" id="ARBA00008524"/>
    </source>
</evidence>
<dbReference type="SUPFAM" id="SSF52096">
    <property type="entry name" value="ClpP/crotonase"/>
    <property type="match status" value="1"/>
</dbReference>
<dbReference type="InterPro" id="IPR012393">
    <property type="entry name" value="Tricorn_protease"/>
</dbReference>
<dbReference type="InterPro" id="IPR029045">
    <property type="entry name" value="ClpP/crotonase-like_dom_sf"/>
</dbReference>
<dbReference type="PANTHER" id="PTHR43253">
    <property type="entry name" value="TRICORN PROTEASE HOMOLOG 2-RELATED"/>
    <property type="match status" value="1"/>
</dbReference>
<keyword evidence="12" id="KW-1185">Reference proteome</keyword>
<evidence type="ECO:0000256" key="1">
    <source>
        <dbReference type="ARBA" id="ARBA00004496"/>
    </source>
</evidence>
<dbReference type="Gene3D" id="2.30.42.10">
    <property type="match status" value="1"/>
</dbReference>
<comment type="caution">
    <text evidence="11">The sequence shown here is derived from an EMBL/GenBank/DDBJ whole genome shotgun (WGS) entry which is preliminary data.</text>
</comment>
<dbReference type="InterPro" id="IPR028204">
    <property type="entry name" value="Tricorn_C1"/>
</dbReference>
<evidence type="ECO:0000256" key="9">
    <source>
        <dbReference type="SAM" id="SignalP"/>
    </source>
</evidence>
<feature type="compositionally biased region" description="Basic and acidic residues" evidence="8">
    <location>
        <begin position="573"/>
        <end position="605"/>
    </location>
</feature>
<evidence type="ECO:0000256" key="6">
    <source>
        <dbReference type="ARBA" id="ARBA00022825"/>
    </source>
</evidence>
<keyword evidence="3 7" id="KW-0963">Cytoplasm</keyword>
<keyword evidence="6 7" id="KW-0720">Serine protease</keyword>
<feature type="compositionally biased region" description="Basic and acidic residues" evidence="8">
    <location>
        <begin position="545"/>
        <end position="564"/>
    </location>
</feature>
<dbReference type="PROSITE" id="PS50106">
    <property type="entry name" value="PDZ"/>
    <property type="match status" value="1"/>
</dbReference>
<feature type="chain" id="PRO_5046378563" description="Tricorn protease homolog" evidence="9">
    <location>
        <begin position="20"/>
        <end position="1132"/>
    </location>
</feature>
<accession>A0ABQ2Y448</accession>
<keyword evidence="5 7" id="KW-0378">Hydrolase</keyword>
<evidence type="ECO:0000259" key="10">
    <source>
        <dbReference type="PROSITE" id="PS50106"/>
    </source>
</evidence>
<dbReference type="Gene3D" id="2.130.10.10">
    <property type="entry name" value="YVTN repeat-like/Quinoprotein amine dehydrogenase"/>
    <property type="match status" value="1"/>
</dbReference>
<dbReference type="PANTHER" id="PTHR43253:SF1">
    <property type="entry name" value="TRICORN PROTEASE HOMOLOG 2-RELATED"/>
    <property type="match status" value="1"/>
</dbReference>
<dbReference type="SUPFAM" id="SSF69322">
    <property type="entry name" value="Tricorn protease domain 2"/>
    <property type="match status" value="1"/>
</dbReference>
<dbReference type="InterPro" id="IPR036034">
    <property type="entry name" value="PDZ_sf"/>
</dbReference>
<evidence type="ECO:0000313" key="12">
    <source>
        <dbReference type="Proteomes" id="UP000653343"/>
    </source>
</evidence>
<dbReference type="EC" id="3.4.21.-" evidence="7"/>
<evidence type="ECO:0000256" key="7">
    <source>
        <dbReference type="PIRNR" id="PIRNR036421"/>
    </source>
</evidence>
<dbReference type="EMBL" id="BMYU01000010">
    <property type="protein sequence ID" value="GGX51531.1"/>
    <property type="molecule type" value="Genomic_DNA"/>
</dbReference>
<evidence type="ECO:0000256" key="3">
    <source>
        <dbReference type="ARBA" id="ARBA00022490"/>
    </source>
</evidence>
<dbReference type="SMART" id="SM00245">
    <property type="entry name" value="TSPc"/>
    <property type="match status" value="1"/>
</dbReference>
<feature type="signal peptide" evidence="9">
    <location>
        <begin position="1"/>
        <end position="19"/>
    </location>
</feature>
<dbReference type="Pfam" id="PF14685">
    <property type="entry name" value="PDZ_Tricorn"/>
    <property type="match status" value="1"/>
</dbReference>
<reference evidence="12" key="1">
    <citation type="journal article" date="2019" name="Int. J. Syst. Evol. Microbiol.">
        <title>The Global Catalogue of Microorganisms (GCM) 10K type strain sequencing project: providing services to taxonomists for standard genome sequencing and annotation.</title>
        <authorList>
            <consortium name="The Broad Institute Genomics Platform"/>
            <consortium name="The Broad Institute Genome Sequencing Center for Infectious Disease"/>
            <person name="Wu L."/>
            <person name="Ma J."/>
        </authorList>
    </citation>
    <scope>NUCLEOTIDE SEQUENCE [LARGE SCALE GENOMIC DNA]</scope>
    <source>
        <strain evidence="12">KCTC 23917</strain>
    </source>
</reference>
<protein>
    <recommendedName>
        <fullName evidence="7">Tricorn protease homolog</fullName>
        <ecNumber evidence="7">3.4.21.-</ecNumber>
    </recommendedName>
</protein>
<proteinExistence type="inferred from homology"/>
<dbReference type="Pfam" id="PF14684">
    <property type="entry name" value="Tricorn_C1"/>
    <property type="match status" value="1"/>
</dbReference>
<dbReference type="GO" id="GO:0006508">
    <property type="term" value="P:proteolysis"/>
    <property type="evidence" value="ECO:0007669"/>
    <property type="project" value="UniProtKB-KW"/>
</dbReference>
<feature type="domain" description="PDZ" evidence="10">
    <location>
        <begin position="807"/>
        <end position="891"/>
    </location>
</feature>
<dbReference type="InterPro" id="IPR015943">
    <property type="entry name" value="WD40/YVTN_repeat-like_dom_sf"/>
</dbReference>
<dbReference type="Gene3D" id="3.30.750.44">
    <property type="match status" value="1"/>
</dbReference>
<sequence>MKKMVLSLALGGVLGSAWAAPAYLRFPSVRGDQLVFTAEGDLWKTSLQGGQAQRLTTHPAAETQSAISFDKKWVAFVAAYEGSSEAYVMPAQGGVPKRITFENEVVNVLGWTPEGEVLVSTLNSTGPNAHRIIAAVNPQTMKRRVFPVADANEAVLDDSGRYLYFTRFGLQMTNDNVREYRGGAMASIWRFDLKAKEEAKRLFSGEEWNHRRPMFYNGKLYFTADKDGVFNLWVAEADGTQAKALTSHKDWEVRNAAQGDGKIVYQLGADLHVYDIATGNDTTPSVELVSDFDQQRGQLIRNPLEFLTDSEIASRSDKIVITAHGHIAIAGPGSQRRINIPLPAGSRARSAIFSADDKWVFAFVDTSGENEIWRFPANGIGKAEMLTSDGQFHRENMFPSPDGKHLAHTDKLGRLWLLDLQTRQNKVIDDAGKLGQRGHNGIVWSADSKTLAIVRSDNAMQRSQIGLYSLDSHKLQFITSDRFDSHGPAFSADGQWLYFLSERNFQVSNGSPWGDRNMGPAFGKRTGVFAIALKAGARFPFKADDELSKAPAKPEEKPAEKPADKPASGADLGNDKPSDKPADKPADKSADKPAEKTAAKTDDKAAAPAAAPRAPAIDWAGIEQRLYQVPVPAGNYRSLSTDDKRLYLVDFDNVPMVKTVAFSRTGATVEVFAGNVQSFDLSLDRKRVVFRTVSSTGPGDFYVVDAGAKAPPDTAKAKVALNDWSFRVDPKSEWKQMFNDAWRMHRDYLFDANMRGMDWKKIRSKYEPLVDRITDRHELNDLLSMMMAEVSTLHSQFRPGETRRAASEGTPATLGAVLSRVQGGVRVDHIYRSEPDLPNERAPLAQPDVDVKEGDVILAVNGQPVSEARDISDLLLNQADKQVLLHVRRGNRAPHAVIVHPISMPKNADLRYADWEQTMAAKVNQASGGKIGYLHLRAMGAQDINAFAREFYANYNREGLIIDVRRNRGGNIDSWIIEKLLRKTWAFWSKKGVAPYTNMQQTFRGHLIVLVDELTYSDGETFAAGIKALKLAPLVGKRTAGAGVWLSDGNRLTDGGQIRAAETAQFGMDGQWLVEGVGVAPDVEVENMPNATFEGRDQQLETAIRMLMEKMKEQPVKPLIPQPIPPRSAAQK</sequence>
<evidence type="ECO:0000313" key="11">
    <source>
        <dbReference type="EMBL" id="GGX51531.1"/>
    </source>
</evidence>
<dbReference type="Pfam" id="PF26549">
    <property type="entry name" value="Tricorn_N"/>
    <property type="match status" value="1"/>
</dbReference>
<keyword evidence="9" id="KW-0732">Signal</keyword>
<dbReference type="GO" id="GO:0008233">
    <property type="term" value="F:peptidase activity"/>
    <property type="evidence" value="ECO:0007669"/>
    <property type="project" value="UniProtKB-KW"/>
</dbReference>